<organism evidence="1 2">
    <name type="scientific">Desulforamulus hydrothermalis Lam5 = DSM 18033</name>
    <dbReference type="NCBI Taxonomy" id="1121428"/>
    <lineage>
        <taxon>Bacteria</taxon>
        <taxon>Bacillati</taxon>
        <taxon>Bacillota</taxon>
        <taxon>Clostridia</taxon>
        <taxon>Eubacteriales</taxon>
        <taxon>Peptococcaceae</taxon>
        <taxon>Desulforamulus</taxon>
    </lineage>
</organism>
<name>K8DZ66_9FIRM</name>
<dbReference type="AlphaFoldDB" id="K8DZ66"/>
<dbReference type="RefSeq" id="WP_008411494.1">
    <property type="nucleotide sequence ID" value="NZ_CAOS01000009.1"/>
</dbReference>
<keyword evidence="2" id="KW-1185">Reference proteome</keyword>
<accession>K8DZ66</accession>
<evidence type="ECO:0000313" key="2">
    <source>
        <dbReference type="Proteomes" id="UP000009315"/>
    </source>
</evidence>
<evidence type="ECO:0000313" key="1">
    <source>
        <dbReference type="EMBL" id="CCO08205.1"/>
    </source>
</evidence>
<comment type="caution">
    <text evidence="1">The sequence shown here is derived from an EMBL/GenBank/DDBJ whole genome shotgun (WGS) entry which is preliminary data.</text>
</comment>
<dbReference type="Proteomes" id="UP000009315">
    <property type="component" value="Unassembled WGS sequence"/>
</dbReference>
<sequence length="124" mass="14561">MDREVPKVKLETVIKLCTEGIEMLSQGKVQETVNGLMHTLEMARQMMAVHKARGEVWVRAKVKLGDVPPGTRGWLLRNDEGGMLIFWEVPDSPRPLVDLFWRDSFQEYIELEDRCNHRHDHWHQ</sequence>
<dbReference type="OrthoDB" id="1786800at2"/>
<gene>
    <name evidence="1" type="ORF">DESHY_20074</name>
</gene>
<dbReference type="EMBL" id="CAOS01000009">
    <property type="protein sequence ID" value="CCO08205.1"/>
    <property type="molecule type" value="Genomic_DNA"/>
</dbReference>
<proteinExistence type="predicted"/>
<protein>
    <submittedName>
        <fullName evidence="1">Uncharacterized protein</fullName>
    </submittedName>
</protein>
<reference evidence="1 2" key="1">
    <citation type="journal article" date="2013" name="Genome Announc.">
        <title>Genome Sequence of the Sulfate-Reducing Bacterium Desulfotomaculum hydrothermale Lam5(T).</title>
        <authorList>
            <person name="Amin O."/>
            <person name="Fardeau M.L."/>
            <person name="Valette O."/>
            <person name="Hirschler-Rea A."/>
            <person name="Barbe V."/>
            <person name="Medigue C."/>
            <person name="Vacherie B."/>
            <person name="Ollivier B."/>
            <person name="Bertin P.N."/>
            <person name="Dolla A."/>
        </authorList>
    </citation>
    <scope>NUCLEOTIDE SEQUENCE [LARGE SCALE GENOMIC DNA]</scope>
    <source>
        <strain evidence="2">Lam5 / DSM 18033</strain>
    </source>
</reference>